<comment type="function">
    <text evidence="9">Essential subunit of the Sec protein translocation channel SecYEG. Clamps together the 2 halves of SecY. May contact the channel plug during translocation.</text>
</comment>
<dbReference type="HAMAP" id="MF_00422">
    <property type="entry name" value="SecE"/>
    <property type="match status" value="1"/>
</dbReference>
<keyword evidence="8 9" id="KW-0472">Membrane</keyword>
<dbReference type="InterPro" id="IPR005807">
    <property type="entry name" value="SecE_bac"/>
</dbReference>
<dbReference type="EMBL" id="JBHUNF010000004">
    <property type="protein sequence ID" value="MFD2674905.1"/>
    <property type="molecule type" value="Genomic_DNA"/>
</dbReference>
<feature type="region of interest" description="Disordered" evidence="10">
    <location>
        <begin position="1"/>
        <end position="102"/>
    </location>
</feature>
<dbReference type="Proteomes" id="UP001597453">
    <property type="component" value="Unassembled WGS sequence"/>
</dbReference>
<evidence type="ECO:0000256" key="5">
    <source>
        <dbReference type="ARBA" id="ARBA00022927"/>
    </source>
</evidence>
<comment type="subunit">
    <text evidence="9">Component of the Sec protein translocase complex. Heterotrimer consisting of SecY, SecE and SecG subunits. The heterotrimers can form oligomers, although 1 heterotrimer is thought to be able to translocate proteins. Interacts with the ribosome. Interacts with SecDF, and other proteins may be involved. Interacts with SecA.</text>
</comment>
<proteinExistence type="inferred from homology"/>
<feature type="compositionally biased region" description="Acidic residues" evidence="10">
    <location>
        <begin position="31"/>
        <end position="63"/>
    </location>
</feature>
<keyword evidence="7 9" id="KW-0811">Translocation</keyword>
<dbReference type="RefSeq" id="WP_066058374.1">
    <property type="nucleotide sequence ID" value="NZ_JBHUNF010000004.1"/>
</dbReference>
<reference evidence="12" key="1">
    <citation type="journal article" date="2019" name="Int. J. Syst. Evol. Microbiol.">
        <title>The Global Catalogue of Microorganisms (GCM) 10K type strain sequencing project: providing services to taxonomists for standard genome sequencing and annotation.</title>
        <authorList>
            <consortium name="The Broad Institute Genomics Platform"/>
            <consortium name="The Broad Institute Genome Sequencing Center for Infectious Disease"/>
            <person name="Wu L."/>
            <person name="Ma J."/>
        </authorList>
    </citation>
    <scope>NUCLEOTIDE SEQUENCE [LARGE SCALE GENOMIC DNA]</scope>
    <source>
        <strain evidence="12">TISTR 1511</strain>
    </source>
</reference>
<comment type="similarity">
    <text evidence="9">Belongs to the SecE/SEC61-gamma family.</text>
</comment>
<keyword evidence="6 9" id="KW-1133">Transmembrane helix</keyword>
<evidence type="ECO:0000256" key="2">
    <source>
        <dbReference type="ARBA" id="ARBA00022448"/>
    </source>
</evidence>
<keyword evidence="2 9" id="KW-0813">Transport</keyword>
<evidence type="ECO:0000256" key="9">
    <source>
        <dbReference type="HAMAP-Rule" id="MF_00422"/>
    </source>
</evidence>
<evidence type="ECO:0000256" key="4">
    <source>
        <dbReference type="ARBA" id="ARBA00022692"/>
    </source>
</evidence>
<evidence type="ECO:0000256" key="8">
    <source>
        <dbReference type="ARBA" id="ARBA00023136"/>
    </source>
</evidence>
<dbReference type="NCBIfam" id="TIGR00964">
    <property type="entry name" value="secE_bact"/>
    <property type="match status" value="1"/>
</dbReference>
<dbReference type="InterPro" id="IPR038379">
    <property type="entry name" value="SecE_sf"/>
</dbReference>
<evidence type="ECO:0000256" key="3">
    <source>
        <dbReference type="ARBA" id="ARBA00022475"/>
    </source>
</evidence>
<feature type="compositionally biased region" description="Basic and acidic residues" evidence="10">
    <location>
        <begin position="89"/>
        <end position="102"/>
    </location>
</feature>
<keyword evidence="3 9" id="KW-1003">Cell membrane</keyword>
<keyword evidence="5 9" id="KW-0653">Protein transport</keyword>
<evidence type="ECO:0000256" key="6">
    <source>
        <dbReference type="ARBA" id="ARBA00022989"/>
    </source>
</evidence>
<comment type="subcellular location">
    <subcellularLocation>
        <location evidence="9">Cell membrane</location>
        <topology evidence="9">Single-pass membrane protein</topology>
    </subcellularLocation>
    <subcellularLocation>
        <location evidence="1">Membrane</location>
    </subcellularLocation>
</comment>
<dbReference type="Pfam" id="PF00584">
    <property type="entry name" value="SecE"/>
    <property type="match status" value="1"/>
</dbReference>
<gene>
    <name evidence="9 11" type="primary">secE</name>
    <name evidence="11" type="ORF">ACFSUQ_06290</name>
</gene>
<dbReference type="PANTHER" id="PTHR33910">
    <property type="entry name" value="PROTEIN TRANSLOCASE SUBUNIT SECE"/>
    <property type="match status" value="1"/>
</dbReference>
<dbReference type="PANTHER" id="PTHR33910:SF1">
    <property type="entry name" value="PROTEIN TRANSLOCASE SUBUNIT SECE"/>
    <property type="match status" value="1"/>
</dbReference>
<feature type="transmembrane region" description="Helical" evidence="9">
    <location>
        <begin position="125"/>
        <end position="146"/>
    </location>
</feature>
<accession>A0ABW5RIN5</accession>
<evidence type="ECO:0000256" key="10">
    <source>
        <dbReference type="SAM" id="MobiDB-lite"/>
    </source>
</evidence>
<keyword evidence="12" id="KW-1185">Reference proteome</keyword>
<evidence type="ECO:0000256" key="1">
    <source>
        <dbReference type="ARBA" id="ARBA00004370"/>
    </source>
</evidence>
<protein>
    <recommendedName>
        <fullName evidence="9">Protein translocase subunit SecE</fullName>
    </recommendedName>
</protein>
<dbReference type="InterPro" id="IPR001901">
    <property type="entry name" value="Translocase_SecE/Sec61-g"/>
</dbReference>
<evidence type="ECO:0000313" key="11">
    <source>
        <dbReference type="EMBL" id="MFD2674905.1"/>
    </source>
</evidence>
<dbReference type="Gene3D" id="1.20.5.1030">
    <property type="entry name" value="Preprotein translocase secy subunit"/>
    <property type="match status" value="1"/>
</dbReference>
<name>A0ABW5RIN5_9MICO</name>
<comment type="caution">
    <text evidence="11">The sequence shown here is derived from an EMBL/GenBank/DDBJ whole genome shotgun (WGS) entry which is preliminary data.</text>
</comment>
<sequence length="183" mass="19506">MATGTSGDDRDDIESRNDDTAASTEPTSERDDADTAADADGEDAVVAEAAEDADASDDTDADADAPAAVAKKSKAKQATADKKGKKTPKRSEAEAKNEKREPKTSFLRQVIEELKKVVTPTGKELWRYVAVVLSFLLIMMVLVMAFDWVFGFISSWIFGEGTQLFPQAPPSAPATPGAPVPTP</sequence>
<organism evidence="11 12">
    <name type="scientific">Gulosibacter bifidus</name>
    <dbReference type="NCBI Taxonomy" id="272239"/>
    <lineage>
        <taxon>Bacteria</taxon>
        <taxon>Bacillati</taxon>
        <taxon>Actinomycetota</taxon>
        <taxon>Actinomycetes</taxon>
        <taxon>Micrococcales</taxon>
        <taxon>Microbacteriaceae</taxon>
        <taxon>Gulosibacter</taxon>
    </lineage>
</organism>
<evidence type="ECO:0000256" key="7">
    <source>
        <dbReference type="ARBA" id="ARBA00023010"/>
    </source>
</evidence>
<keyword evidence="4 9" id="KW-0812">Transmembrane</keyword>
<evidence type="ECO:0000313" key="12">
    <source>
        <dbReference type="Proteomes" id="UP001597453"/>
    </source>
</evidence>